<accession>A0AAW0BXH4</accession>
<evidence type="ECO:0008006" key="5">
    <source>
        <dbReference type="Google" id="ProtNLM"/>
    </source>
</evidence>
<reference evidence="3 4" key="1">
    <citation type="submission" date="2024-01" db="EMBL/GenBank/DDBJ databases">
        <title>A draft genome for a cacao thread blight-causing isolate of Paramarasmius palmivorus.</title>
        <authorList>
            <person name="Baruah I.K."/>
            <person name="Bukari Y."/>
            <person name="Amoako-Attah I."/>
            <person name="Meinhardt L.W."/>
            <person name="Bailey B.A."/>
            <person name="Cohen S.P."/>
        </authorList>
    </citation>
    <scope>NUCLEOTIDE SEQUENCE [LARGE SCALE GENOMIC DNA]</scope>
    <source>
        <strain evidence="3 4">GH-12</strain>
    </source>
</reference>
<keyword evidence="2" id="KW-0472">Membrane</keyword>
<dbReference type="InterPro" id="IPR008928">
    <property type="entry name" value="6-hairpin_glycosidase_sf"/>
</dbReference>
<dbReference type="EMBL" id="JAYKXP010000073">
    <property type="protein sequence ID" value="KAK7030963.1"/>
    <property type="molecule type" value="Genomic_DNA"/>
</dbReference>
<sequence>MAGMALSSLAPNITVSPEDRVAVARSGLERAIVMLNEIGQLNDTSYGTTGDLYTQMAEFDLFTNQTIYKDRLLQYFEQAERVRPNFLDQLSYGIAGVRAYAAYQDPVFLQYAEAAWSSGKQYTLSPEDLKVGKTPVKSIKLQEKCQLVSMAGGTFWNTDLSSANLIGLATGSFLATSALLAEATSNNTYRDAAMQSANFVFSHLMNSRGEVLDTIAADTCTPSQDGAHSYNAGLVLEGLGVLVSHTKNSTLEQRTAWQDSDGIIGRKNGENGAQYLVRGLAAVYSRNTTLSNLRTYIRDYIGVQYYAAPSSNGAFLLKYNAILDNAREKDGNVYDLSWVGPPAAKYNSDAQVNALGVLVTTIPLRNDSTDTSTNTVPSPPSAPSSAHHPNVGAIVGGVVGGLALLGAVMVLILLVIRRRRRHRASVSDYEDFLQPHPQTFFAQIPAPVIQETISSQTQITTPASFAVTRNEKGQTRLAPPAPIHDASLHSGASRGEVGTHSRTLSSGSRLSSADPSELGNRIPTADLVRLLNARLQPGEWREEDVPPEYASQHG</sequence>
<dbReference type="GO" id="GO:0005975">
    <property type="term" value="P:carbohydrate metabolic process"/>
    <property type="evidence" value="ECO:0007669"/>
    <property type="project" value="InterPro"/>
</dbReference>
<name>A0AAW0BXH4_9AGAR</name>
<keyword evidence="4" id="KW-1185">Reference proteome</keyword>
<evidence type="ECO:0000256" key="1">
    <source>
        <dbReference type="SAM" id="MobiDB-lite"/>
    </source>
</evidence>
<feature type="transmembrane region" description="Helical" evidence="2">
    <location>
        <begin position="391"/>
        <end position="416"/>
    </location>
</feature>
<dbReference type="Proteomes" id="UP001383192">
    <property type="component" value="Unassembled WGS sequence"/>
</dbReference>
<evidence type="ECO:0000313" key="3">
    <source>
        <dbReference type="EMBL" id="KAK7030963.1"/>
    </source>
</evidence>
<gene>
    <name evidence="3" type="ORF">VNI00_013910</name>
</gene>
<keyword evidence="2" id="KW-1133">Transmembrane helix</keyword>
<evidence type="ECO:0000256" key="2">
    <source>
        <dbReference type="SAM" id="Phobius"/>
    </source>
</evidence>
<dbReference type="InterPro" id="IPR053169">
    <property type="entry name" value="MUG_Protein"/>
</dbReference>
<proteinExistence type="predicted"/>
<feature type="region of interest" description="Disordered" evidence="1">
    <location>
        <begin position="535"/>
        <end position="554"/>
    </location>
</feature>
<dbReference type="PANTHER" id="PTHR47791:SF2">
    <property type="entry name" value="ENDO MANNANASE, GH76 FAMILY (EUROFUNG)"/>
    <property type="match status" value="1"/>
</dbReference>
<evidence type="ECO:0000313" key="4">
    <source>
        <dbReference type="Proteomes" id="UP001383192"/>
    </source>
</evidence>
<feature type="region of interest" description="Disordered" evidence="1">
    <location>
        <begin position="473"/>
        <end position="519"/>
    </location>
</feature>
<dbReference type="PANTHER" id="PTHR47791">
    <property type="entry name" value="MEIOTICALLY UP-REGULATED GENE 191 PROTEIN"/>
    <property type="match status" value="1"/>
</dbReference>
<dbReference type="Pfam" id="PF03663">
    <property type="entry name" value="Glyco_hydro_76"/>
    <property type="match status" value="1"/>
</dbReference>
<protein>
    <recommendedName>
        <fullName evidence="5">Glycoside hydrolase family 76 protein</fullName>
    </recommendedName>
</protein>
<dbReference type="InterPro" id="IPR005198">
    <property type="entry name" value="Glyco_hydro_76"/>
</dbReference>
<comment type="caution">
    <text evidence="3">The sequence shown here is derived from an EMBL/GenBank/DDBJ whole genome shotgun (WGS) entry which is preliminary data.</text>
</comment>
<dbReference type="AlphaFoldDB" id="A0AAW0BXH4"/>
<feature type="region of interest" description="Disordered" evidence="1">
    <location>
        <begin position="366"/>
        <end position="387"/>
    </location>
</feature>
<organism evidence="3 4">
    <name type="scientific">Paramarasmius palmivorus</name>
    <dbReference type="NCBI Taxonomy" id="297713"/>
    <lineage>
        <taxon>Eukaryota</taxon>
        <taxon>Fungi</taxon>
        <taxon>Dikarya</taxon>
        <taxon>Basidiomycota</taxon>
        <taxon>Agaricomycotina</taxon>
        <taxon>Agaricomycetes</taxon>
        <taxon>Agaricomycetidae</taxon>
        <taxon>Agaricales</taxon>
        <taxon>Marasmiineae</taxon>
        <taxon>Marasmiaceae</taxon>
        <taxon>Paramarasmius</taxon>
    </lineage>
</organism>
<dbReference type="Gene3D" id="1.50.10.20">
    <property type="match status" value="1"/>
</dbReference>
<dbReference type="SUPFAM" id="SSF48208">
    <property type="entry name" value="Six-hairpin glycosidases"/>
    <property type="match status" value="1"/>
</dbReference>
<keyword evidence="2" id="KW-0812">Transmembrane</keyword>
<feature type="compositionally biased region" description="Low complexity" evidence="1">
    <location>
        <begin position="498"/>
        <end position="512"/>
    </location>
</feature>